<name>A0A4Q7MHE4_9BACT</name>
<evidence type="ECO:0000313" key="2">
    <source>
        <dbReference type="EMBL" id="RZS67117.1"/>
    </source>
</evidence>
<evidence type="ECO:0000256" key="1">
    <source>
        <dbReference type="SAM" id="SignalP"/>
    </source>
</evidence>
<accession>A0A4Q7MHE4</accession>
<feature type="chain" id="PRO_5020885276" evidence="1">
    <location>
        <begin position="20"/>
        <end position="393"/>
    </location>
</feature>
<proteinExistence type="predicted"/>
<comment type="caution">
    <text evidence="2">The sequence shown here is derived from an EMBL/GenBank/DDBJ whole genome shotgun (WGS) entry which is preliminary data.</text>
</comment>
<organism evidence="2 3">
    <name type="scientific">Pseudobacter ginsenosidimutans</name>
    <dbReference type="NCBI Taxonomy" id="661488"/>
    <lineage>
        <taxon>Bacteria</taxon>
        <taxon>Pseudomonadati</taxon>
        <taxon>Bacteroidota</taxon>
        <taxon>Chitinophagia</taxon>
        <taxon>Chitinophagales</taxon>
        <taxon>Chitinophagaceae</taxon>
        <taxon>Pseudobacter</taxon>
    </lineage>
</organism>
<dbReference type="EMBL" id="SGXA01000004">
    <property type="protein sequence ID" value="RZS67117.1"/>
    <property type="molecule type" value="Genomic_DNA"/>
</dbReference>
<reference evidence="2 3" key="1">
    <citation type="submission" date="2019-02" db="EMBL/GenBank/DDBJ databases">
        <title>Genomic Encyclopedia of Type Strains, Phase IV (KMG-IV): sequencing the most valuable type-strain genomes for metagenomic binning, comparative biology and taxonomic classification.</title>
        <authorList>
            <person name="Goeker M."/>
        </authorList>
    </citation>
    <scope>NUCLEOTIDE SEQUENCE [LARGE SCALE GENOMIC DNA]</scope>
    <source>
        <strain evidence="2 3">DSM 18116</strain>
    </source>
</reference>
<evidence type="ECO:0000313" key="3">
    <source>
        <dbReference type="Proteomes" id="UP000293874"/>
    </source>
</evidence>
<dbReference type="RefSeq" id="WP_130543992.1">
    <property type="nucleotide sequence ID" value="NZ_CP042431.1"/>
</dbReference>
<feature type="signal peptide" evidence="1">
    <location>
        <begin position="1"/>
        <end position="19"/>
    </location>
</feature>
<gene>
    <name evidence="2" type="ORF">EV199_5502</name>
</gene>
<dbReference type="Pfam" id="PF07396">
    <property type="entry name" value="Porin_O_P"/>
    <property type="match status" value="1"/>
</dbReference>
<keyword evidence="1" id="KW-0732">Signal</keyword>
<dbReference type="AlphaFoldDB" id="A0A4Q7MHE4"/>
<dbReference type="OrthoDB" id="846879at2"/>
<dbReference type="Proteomes" id="UP000293874">
    <property type="component" value="Unassembled WGS sequence"/>
</dbReference>
<sequence length="393" mass="45367">MRKFLAALLFLFLCITSWAQEKGAKQIDTFYYQKPLIPEIKQKLLSNINVIANMQSSLRNEFADGEYTRGRFIMNQFRLEIKGKIHDKVYFRFRDRYTRNTMPQSEDNMSSSTDLAYIQVQATGKLNFSIGKLCADWGGIEFDLNPIDIYEYSDIIENSDNFLLGMGIGIQASENHSFSFQALNSRTRTFQEIYGTIPGITESRFPLAGVANWRGKMFGGKWQTIWSYSIFKEARSNYMHYLALGNQLDFGRFQLAYDFKYSKEELDRKGIVTGFKPDTGGDRFAAQDVAYLSHWVKLDYLVLPKLNLSFVGFMDVASWKGNPDPDKDRKLRTGWGFIPTVEYFPFKELNLKFFANYVGRVYNYTQYAKDVLGQKNYNTGVVSLGFIAPLHVL</sequence>
<dbReference type="InterPro" id="IPR010870">
    <property type="entry name" value="Porin_O/P"/>
</dbReference>
<protein>
    <submittedName>
        <fullName evidence="2">Phosphate-selective porin O/P</fullName>
    </submittedName>
</protein>
<keyword evidence="3" id="KW-1185">Reference proteome</keyword>